<evidence type="ECO:0000313" key="1">
    <source>
        <dbReference type="EMBL" id="JAH89592.1"/>
    </source>
</evidence>
<sequence length="36" mass="3971">MLHCSAFPKFSLHPEFTPLSRSPLEIGVSGEQARLS</sequence>
<dbReference type="AlphaFoldDB" id="A0A0E9WGU9"/>
<proteinExistence type="predicted"/>
<dbReference type="EMBL" id="GBXM01018985">
    <property type="protein sequence ID" value="JAH89592.1"/>
    <property type="molecule type" value="Transcribed_RNA"/>
</dbReference>
<name>A0A0E9WGU9_ANGAN</name>
<reference evidence="1" key="2">
    <citation type="journal article" date="2015" name="Fish Shellfish Immunol.">
        <title>Early steps in the European eel (Anguilla anguilla)-Vibrio vulnificus interaction in the gills: Role of the RtxA13 toxin.</title>
        <authorList>
            <person name="Callol A."/>
            <person name="Pajuelo D."/>
            <person name="Ebbesson L."/>
            <person name="Teles M."/>
            <person name="MacKenzie S."/>
            <person name="Amaro C."/>
        </authorList>
    </citation>
    <scope>NUCLEOTIDE SEQUENCE</scope>
</reference>
<accession>A0A0E9WGU9</accession>
<protein>
    <submittedName>
        <fullName evidence="1">Uncharacterized protein</fullName>
    </submittedName>
</protein>
<reference evidence="1" key="1">
    <citation type="submission" date="2014-11" db="EMBL/GenBank/DDBJ databases">
        <authorList>
            <person name="Amaro Gonzalez C."/>
        </authorList>
    </citation>
    <scope>NUCLEOTIDE SEQUENCE</scope>
</reference>
<organism evidence="1">
    <name type="scientific">Anguilla anguilla</name>
    <name type="common">European freshwater eel</name>
    <name type="synonym">Muraena anguilla</name>
    <dbReference type="NCBI Taxonomy" id="7936"/>
    <lineage>
        <taxon>Eukaryota</taxon>
        <taxon>Metazoa</taxon>
        <taxon>Chordata</taxon>
        <taxon>Craniata</taxon>
        <taxon>Vertebrata</taxon>
        <taxon>Euteleostomi</taxon>
        <taxon>Actinopterygii</taxon>
        <taxon>Neopterygii</taxon>
        <taxon>Teleostei</taxon>
        <taxon>Anguilliformes</taxon>
        <taxon>Anguillidae</taxon>
        <taxon>Anguilla</taxon>
    </lineage>
</organism>